<keyword evidence="1" id="KW-0732">Signal</keyword>
<dbReference type="Gene3D" id="2.130.10.10">
    <property type="entry name" value="YVTN repeat-like/Quinoprotein amine dehydrogenase"/>
    <property type="match status" value="1"/>
</dbReference>
<feature type="chain" id="PRO_5011620447" evidence="1">
    <location>
        <begin position="26"/>
        <end position="363"/>
    </location>
</feature>
<reference evidence="3" key="1">
    <citation type="submission" date="2016-10" db="EMBL/GenBank/DDBJ databases">
        <authorList>
            <person name="Varghese N."/>
            <person name="Submissions S."/>
        </authorList>
    </citation>
    <scope>NUCLEOTIDE SEQUENCE [LARGE SCALE GENOMIC DNA]</scope>
    <source>
        <strain evidence="3">DSM 10146</strain>
    </source>
</reference>
<gene>
    <name evidence="2" type="ORF">SAMN04488105_101367</name>
</gene>
<sequence>MMTCNRTLSLLLAGGMALSAVPAVARDYILAPARPNKLVVVDTEAMAIDKVITLAEDAGPQPAVPVVDDEGRFAYVTINRTESIVKVDLTTGETVARTDFSSAGERVKTLFGMDLSPDGSTLAVYQSPVTLGTTHYEVQPTRIAFVDTATLETVKTVEAPRQITLLMYSADGSRIYGMGRSMFVFDAASGDQIDEMPIHGWKPDAYMQPDVLDVWSQFESSNIMVTPFYTARTDLSLDDPEAWRTGMLTLDLESGEMEMQDIRMMDVFYFSSAASPDGTRVYGAYNVLESFDMEKVEPLKRVALPHSYYSVNVSSDGNTVWLGGALSDLAAYDAETLERKGQVDMPDGAAMSLSNIRLFQRDE</sequence>
<protein>
    <submittedName>
        <fullName evidence="2">Quinohemoprotein amine dehydrogenase, beta subunit</fullName>
    </submittedName>
</protein>
<name>A0A1G7AU70_9RHOB</name>
<dbReference type="AlphaFoldDB" id="A0A1G7AU70"/>
<evidence type="ECO:0000256" key="1">
    <source>
        <dbReference type="SAM" id="SignalP"/>
    </source>
</evidence>
<dbReference type="STRING" id="282683.SAMN04488105_101367"/>
<dbReference type="RefSeq" id="WP_008885481.1">
    <property type="nucleotide sequence ID" value="NZ_FNAV01000001.1"/>
</dbReference>
<dbReference type="SUPFAM" id="SSF50969">
    <property type="entry name" value="YVTN repeat-like/Quinoprotein amine dehydrogenase"/>
    <property type="match status" value="1"/>
</dbReference>
<dbReference type="EMBL" id="FNAV01000001">
    <property type="protein sequence ID" value="SDE18107.1"/>
    <property type="molecule type" value="Genomic_DNA"/>
</dbReference>
<dbReference type="InterPro" id="IPR015943">
    <property type="entry name" value="WD40/YVTN_repeat-like_dom_sf"/>
</dbReference>
<dbReference type="PANTHER" id="PTHR47197">
    <property type="entry name" value="PROTEIN NIRF"/>
    <property type="match status" value="1"/>
</dbReference>
<feature type="signal peptide" evidence="1">
    <location>
        <begin position="1"/>
        <end position="25"/>
    </location>
</feature>
<accession>A0A1G7AU70</accession>
<dbReference type="PANTHER" id="PTHR47197:SF3">
    <property type="entry name" value="DIHYDRO-HEME D1 DEHYDROGENASE"/>
    <property type="match status" value="1"/>
</dbReference>
<dbReference type="InterPro" id="IPR023879">
    <property type="entry name" value="QH-AmDH_bsu"/>
</dbReference>
<dbReference type="Proteomes" id="UP000198994">
    <property type="component" value="Unassembled WGS sequence"/>
</dbReference>
<dbReference type="InterPro" id="IPR011044">
    <property type="entry name" value="Quino_amine_DH_bsu"/>
</dbReference>
<dbReference type="NCBIfam" id="TIGR03907">
    <property type="entry name" value="QH_beta"/>
    <property type="match status" value="1"/>
</dbReference>
<evidence type="ECO:0000313" key="3">
    <source>
        <dbReference type="Proteomes" id="UP000198994"/>
    </source>
</evidence>
<organism evidence="2 3">
    <name type="scientific">Salipiger thiooxidans</name>
    <dbReference type="NCBI Taxonomy" id="282683"/>
    <lineage>
        <taxon>Bacteria</taxon>
        <taxon>Pseudomonadati</taxon>
        <taxon>Pseudomonadota</taxon>
        <taxon>Alphaproteobacteria</taxon>
        <taxon>Rhodobacterales</taxon>
        <taxon>Roseobacteraceae</taxon>
        <taxon>Salipiger</taxon>
    </lineage>
</organism>
<proteinExistence type="predicted"/>
<keyword evidence="3" id="KW-1185">Reference proteome</keyword>
<dbReference type="InterPro" id="IPR051200">
    <property type="entry name" value="Host-pathogen_enzymatic-act"/>
</dbReference>
<evidence type="ECO:0000313" key="2">
    <source>
        <dbReference type="EMBL" id="SDE18107.1"/>
    </source>
</evidence>